<dbReference type="InterPro" id="IPR008274">
    <property type="entry name" value="AldOxase/xan_DH_MoCoBD1"/>
</dbReference>
<dbReference type="STRING" id="28042.GU90_17075"/>
<accession>A0A073AUI4</accession>
<dbReference type="SMART" id="SM01008">
    <property type="entry name" value="Ald_Xan_dh_C"/>
    <property type="match status" value="1"/>
</dbReference>
<dbReference type="Gene3D" id="3.90.1170.50">
    <property type="entry name" value="Aldehyde oxidase/xanthine dehydrogenase, a/b hammerhead"/>
    <property type="match status" value="1"/>
</dbReference>
<organism evidence="3 4">
    <name type="scientific">Saccharopolyspora rectivirgula</name>
    <dbReference type="NCBI Taxonomy" id="28042"/>
    <lineage>
        <taxon>Bacteria</taxon>
        <taxon>Bacillati</taxon>
        <taxon>Actinomycetota</taxon>
        <taxon>Actinomycetes</taxon>
        <taxon>Pseudonocardiales</taxon>
        <taxon>Pseudonocardiaceae</taxon>
        <taxon>Saccharopolyspora</taxon>
    </lineage>
</organism>
<dbReference type="GO" id="GO:0005506">
    <property type="term" value="F:iron ion binding"/>
    <property type="evidence" value="ECO:0007669"/>
    <property type="project" value="InterPro"/>
</dbReference>
<dbReference type="RefSeq" id="WP_029722046.1">
    <property type="nucleotide sequence ID" value="NZ_JAJUIW010000024.1"/>
</dbReference>
<dbReference type="AlphaFoldDB" id="A0A073AUI4"/>
<feature type="region of interest" description="Disordered" evidence="1">
    <location>
        <begin position="1"/>
        <end position="32"/>
    </location>
</feature>
<dbReference type="InterPro" id="IPR046867">
    <property type="entry name" value="AldOxase/xan_DH_MoCoBD2"/>
</dbReference>
<dbReference type="SUPFAM" id="SSF54665">
    <property type="entry name" value="CO dehydrogenase molybdoprotein N-domain-like"/>
    <property type="match status" value="1"/>
</dbReference>
<proteinExistence type="predicted"/>
<dbReference type="Proteomes" id="UP000031419">
    <property type="component" value="Unassembled WGS sequence"/>
</dbReference>
<dbReference type="InterPro" id="IPR036856">
    <property type="entry name" value="Ald_Oxase/Xan_DH_a/b_sf"/>
</dbReference>
<evidence type="ECO:0000313" key="4">
    <source>
        <dbReference type="Proteomes" id="UP000031419"/>
    </source>
</evidence>
<dbReference type="Pfam" id="PF20256">
    <property type="entry name" value="MoCoBD_2"/>
    <property type="match status" value="1"/>
</dbReference>
<dbReference type="NCBIfam" id="TIGR03196">
    <property type="entry name" value="pucD"/>
    <property type="match status" value="1"/>
</dbReference>
<protein>
    <submittedName>
        <fullName evidence="3">Carbon monoxide dehydrogenase</fullName>
    </submittedName>
</protein>
<comment type="caution">
    <text evidence="3">The sequence shown here is derived from an EMBL/GenBank/DDBJ whole genome shotgun (WGS) entry which is preliminary data.</text>
</comment>
<dbReference type="SUPFAM" id="SSF56003">
    <property type="entry name" value="Molybdenum cofactor-binding domain"/>
    <property type="match status" value="1"/>
</dbReference>
<evidence type="ECO:0000259" key="2">
    <source>
        <dbReference type="SMART" id="SM01008"/>
    </source>
</evidence>
<keyword evidence="4" id="KW-1185">Reference proteome</keyword>
<sequence length="766" mass="81868">MSQAPPRTSQLSDTIAGGVGESPRRPDGPSKVRGEFAYASDLWAEDMLWGATLRSPHPHARIESIDITDALRLAGVHVVLTAEDVPGLNRYGVKHADQPVLAEDVVRYVGEPIALVAADHPETARRALERIRVEFEELDPVLDAERAAHDPSLPKLHPDGNVVRHQTIVKGDPRAEADVVVSGVYTIGMQDQAFLGPEAGLAIPAEDGGVDLYLATQDLHSDLQQIAKSLDLPPEKVRMTLSGVGGAFGGREDLSMQVHVCLLALRTGKPVKMVYSRQESFHGHVHRHPAKLYYEHGATRDGKLVYVKARQYFDGGAYASKTPVVVGNGSTLGVGPYRVPNVHIESWGLYTNNPPCGAMRGLGAVQPTFAYESQMDKLAAELGMDPVELRVRNAIEQGDSTPTGQVLDYPAPVAELLQRVRDMPLPPETDTTDVRELPGGVANTTHGEGVVRGIGYGVTIKNICYSEGADDFSTARVRLEVLGGEPVATVHTAAAEVGQGLLVVQQQIARTELGVERVVVHPNDTSVGPAGSSSASRQTYVTGGAVKAACEAVRQKLFQLVGERWGEPPERLSLHGGKVVSDAHGVIADLVEVLADEVLEETREFHHRPTFPLDESGSSQRTHVQHAFCAHRAVVDVDTELGLVKVVQLACAQDVGKAVNPDAIVGQIQGGSAQGLGLAVMEELQVSNGRIRNPSFTDYLIPTILDMPPVEVEVLERGDPNAPYGLRGVGEPPTISSTPAVVAAIRDATGKALSHVPVSPEHIVGS</sequence>
<dbReference type="PANTHER" id="PTHR11908">
    <property type="entry name" value="XANTHINE DEHYDROGENASE"/>
    <property type="match status" value="1"/>
</dbReference>
<dbReference type="EMBL" id="JNVU01000039">
    <property type="protein sequence ID" value="KEI43453.1"/>
    <property type="molecule type" value="Genomic_DNA"/>
</dbReference>
<dbReference type="InterPro" id="IPR000674">
    <property type="entry name" value="Ald_Oxase/Xan_DH_a/b"/>
</dbReference>
<dbReference type="Pfam" id="PF01315">
    <property type="entry name" value="Ald_Xan_dh_C"/>
    <property type="match status" value="1"/>
</dbReference>
<feature type="compositionally biased region" description="Polar residues" evidence="1">
    <location>
        <begin position="1"/>
        <end position="13"/>
    </location>
</feature>
<evidence type="ECO:0000313" key="3">
    <source>
        <dbReference type="EMBL" id="KEI43453.1"/>
    </source>
</evidence>
<dbReference type="OrthoDB" id="135295at2"/>
<dbReference type="InterPro" id="IPR037165">
    <property type="entry name" value="AldOxase/xan_DH_Mopterin-bd_sf"/>
</dbReference>
<dbReference type="PANTHER" id="PTHR11908:SF157">
    <property type="entry name" value="XANTHINE DEHYDROGENASE SUBUNIT D-RELATED"/>
    <property type="match status" value="1"/>
</dbReference>
<dbReference type="Pfam" id="PF02738">
    <property type="entry name" value="MoCoBD_1"/>
    <property type="match status" value="1"/>
</dbReference>
<feature type="domain" description="Aldehyde oxidase/xanthine dehydrogenase a/b hammerhead" evidence="2">
    <location>
        <begin position="33"/>
        <end position="139"/>
    </location>
</feature>
<name>A0A073AUI4_9PSEU</name>
<dbReference type="InterPro" id="IPR017609">
    <property type="entry name" value="Xanthine_dehydrogenase_dsu"/>
</dbReference>
<dbReference type="GO" id="GO:0016491">
    <property type="term" value="F:oxidoreductase activity"/>
    <property type="evidence" value="ECO:0007669"/>
    <property type="project" value="InterPro"/>
</dbReference>
<evidence type="ECO:0000256" key="1">
    <source>
        <dbReference type="SAM" id="MobiDB-lite"/>
    </source>
</evidence>
<reference evidence="3 4" key="1">
    <citation type="submission" date="2014-06" db="EMBL/GenBank/DDBJ databases">
        <title>Saccharopolyspora rectivirgula DSM-43113 Genome sequencing.</title>
        <authorList>
            <person name="Barrera C."/>
            <person name="Millon L."/>
            <person name="Rognon B."/>
            <person name="Zaugg C."/>
            <person name="Monod M."/>
        </authorList>
    </citation>
    <scope>NUCLEOTIDE SEQUENCE [LARGE SCALE GENOMIC DNA]</scope>
    <source>
        <strain evidence="3 4">DSM 43113</strain>
    </source>
</reference>
<dbReference type="InterPro" id="IPR016208">
    <property type="entry name" value="Ald_Oxase/xanthine_DH-like"/>
</dbReference>
<gene>
    <name evidence="3" type="ORF">GU90_17075</name>
</gene>
<feature type="compositionally biased region" description="Basic and acidic residues" evidence="1">
    <location>
        <begin position="22"/>
        <end position="32"/>
    </location>
</feature>
<dbReference type="eggNOG" id="COG1529">
    <property type="taxonomic scope" value="Bacteria"/>
</dbReference>
<dbReference type="Gene3D" id="3.30.365.10">
    <property type="entry name" value="Aldehyde oxidase/xanthine dehydrogenase, molybdopterin binding domain"/>
    <property type="match status" value="4"/>
</dbReference>